<keyword evidence="1" id="KW-0472">Membrane</keyword>
<gene>
    <name evidence="2" type="ORF">P5G51_001975</name>
</gene>
<protein>
    <submittedName>
        <fullName evidence="2">Uncharacterized protein</fullName>
    </submittedName>
</protein>
<dbReference type="EMBL" id="JAROCA020000001">
    <property type="protein sequence ID" value="MDY0404344.1"/>
    <property type="molecule type" value="Genomic_DNA"/>
</dbReference>
<sequence length="53" mass="5942">MKHFLMMVYVAGFAALHYASTLVVFGKYLYLAILLVATVIAWKVSFASRKMIG</sequence>
<keyword evidence="1" id="KW-0812">Transmembrane</keyword>
<dbReference type="Proteomes" id="UP001228376">
    <property type="component" value="Unassembled WGS sequence"/>
</dbReference>
<evidence type="ECO:0000313" key="3">
    <source>
        <dbReference type="Proteomes" id="UP001228376"/>
    </source>
</evidence>
<reference evidence="2 3" key="1">
    <citation type="submission" date="2023-10" db="EMBL/GenBank/DDBJ databases">
        <title>179-bfca-hs.</title>
        <authorList>
            <person name="Miliotis G."/>
            <person name="Sengupta P."/>
            <person name="Hameed A."/>
            <person name="Chuvochina M."/>
            <person name="Mcdonagh F."/>
            <person name="Simpson A.C."/>
            <person name="Singh N.K."/>
            <person name="Rekha P.D."/>
            <person name="Raman K."/>
            <person name="Hugenholtz P."/>
            <person name="Venkateswaran K."/>
        </authorList>
    </citation>
    <scope>NUCLEOTIDE SEQUENCE [LARGE SCALE GENOMIC DNA]</scope>
    <source>
        <strain evidence="2 3">179-BFC-A-HS</strain>
    </source>
</reference>
<organism evidence="2 3">
    <name type="scientific">Tigheibacillus jepli</name>
    <dbReference type="NCBI Taxonomy" id="3035914"/>
    <lineage>
        <taxon>Bacteria</taxon>
        <taxon>Bacillati</taxon>
        <taxon>Bacillota</taxon>
        <taxon>Bacilli</taxon>
        <taxon>Bacillales</taxon>
        <taxon>Bacillaceae</taxon>
        <taxon>Tigheibacillus</taxon>
    </lineage>
</organism>
<dbReference type="RefSeq" id="WP_306065810.1">
    <property type="nucleotide sequence ID" value="NZ_JAROCA020000001.1"/>
</dbReference>
<name>A0ABU5CDC6_9BACI</name>
<comment type="caution">
    <text evidence="2">The sequence shown here is derived from an EMBL/GenBank/DDBJ whole genome shotgun (WGS) entry which is preliminary data.</text>
</comment>
<accession>A0ABU5CDC6</accession>
<keyword evidence="1" id="KW-1133">Transmembrane helix</keyword>
<evidence type="ECO:0000313" key="2">
    <source>
        <dbReference type="EMBL" id="MDY0404344.1"/>
    </source>
</evidence>
<keyword evidence="3" id="KW-1185">Reference proteome</keyword>
<proteinExistence type="predicted"/>
<evidence type="ECO:0000256" key="1">
    <source>
        <dbReference type="SAM" id="Phobius"/>
    </source>
</evidence>
<feature type="transmembrane region" description="Helical" evidence="1">
    <location>
        <begin position="29"/>
        <end position="46"/>
    </location>
</feature>